<protein>
    <submittedName>
        <fullName evidence="7">Low temperature-induced protein.2</fullName>
    </submittedName>
</protein>
<dbReference type="PROSITE" id="PS01309">
    <property type="entry name" value="UPF0057"/>
    <property type="match status" value="1"/>
</dbReference>
<evidence type="ECO:0000256" key="2">
    <source>
        <dbReference type="ARBA" id="ARBA00009530"/>
    </source>
</evidence>
<reference evidence="7 8" key="2">
    <citation type="journal article" date="2017" name="Genome Biol.">
        <title>New reference genome sequences of hot pepper reveal the massive evolution of plant disease-resistance genes by retroduplication.</title>
        <authorList>
            <person name="Kim S."/>
            <person name="Park J."/>
            <person name="Yeom S.I."/>
            <person name="Kim Y.M."/>
            <person name="Seo E."/>
            <person name="Kim K.T."/>
            <person name="Kim M.S."/>
            <person name="Lee J.M."/>
            <person name="Cheong K."/>
            <person name="Shin H.S."/>
            <person name="Kim S.B."/>
            <person name="Han K."/>
            <person name="Lee J."/>
            <person name="Park M."/>
            <person name="Lee H.A."/>
            <person name="Lee H.Y."/>
            <person name="Lee Y."/>
            <person name="Oh S."/>
            <person name="Lee J.H."/>
            <person name="Choi E."/>
            <person name="Choi E."/>
            <person name="Lee S.E."/>
            <person name="Jeon J."/>
            <person name="Kim H."/>
            <person name="Choi G."/>
            <person name="Song H."/>
            <person name="Lee J."/>
            <person name="Lee S.C."/>
            <person name="Kwon J.K."/>
            <person name="Lee H.Y."/>
            <person name="Koo N."/>
            <person name="Hong Y."/>
            <person name="Kim R.W."/>
            <person name="Kang W.H."/>
            <person name="Huh J.H."/>
            <person name="Kang B.C."/>
            <person name="Yang T.J."/>
            <person name="Lee Y.H."/>
            <person name="Bennetzen J.L."/>
            <person name="Choi D."/>
        </authorList>
    </citation>
    <scope>NUCLEOTIDE SEQUENCE [LARGE SCALE GENOMIC DNA]</scope>
    <source>
        <strain evidence="8">cv. CM334</strain>
    </source>
</reference>
<dbReference type="AlphaFoldDB" id="A0A1U8ETU2"/>
<dbReference type="Pfam" id="PF01679">
    <property type="entry name" value="Pmp3"/>
    <property type="match status" value="1"/>
</dbReference>
<dbReference type="OrthoDB" id="2802411at2759"/>
<comment type="similarity">
    <text evidence="2">Belongs to the UPF0057 (PMP3) family.</text>
</comment>
<reference evidence="7 8" key="1">
    <citation type="journal article" date="2014" name="Nat. Genet.">
        <title>Genome sequence of the hot pepper provides insights into the evolution of pungency in Capsicum species.</title>
        <authorList>
            <person name="Kim S."/>
            <person name="Park M."/>
            <person name="Yeom S.I."/>
            <person name="Kim Y.M."/>
            <person name="Lee J.M."/>
            <person name="Lee H.A."/>
            <person name="Seo E."/>
            <person name="Choi J."/>
            <person name="Cheong K."/>
            <person name="Kim K.T."/>
            <person name="Jung K."/>
            <person name="Lee G.W."/>
            <person name="Oh S.K."/>
            <person name="Bae C."/>
            <person name="Kim S.B."/>
            <person name="Lee H.Y."/>
            <person name="Kim S.Y."/>
            <person name="Kim M.S."/>
            <person name="Kang B.C."/>
            <person name="Jo Y.D."/>
            <person name="Yang H.B."/>
            <person name="Jeong H.J."/>
            <person name="Kang W.H."/>
            <person name="Kwon J.K."/>
            <person name="Shin C."/>
            <person name="Lim J.Y."/>
            <person name="Park J.H."/>
            <person name="Huh J.H."/>
            <person name="Kim J.S."/>
            <person name="Kim B.D."/>
            <person name="Cohen O."/>
            <person name="Paran I."/>
            <person name="Suh M.C."/>
            <person name="Lee S.B."/>
            <person name="Kim Y.K."/>
            <person name="Shin Y."/>
            <person name="Noh S.J."/>
            <person name="Park J."/>
            <person name="Seo Y.S."/>
            <person name="Kwon S.Y."/>
            <person name="Kim H.A."/>
            <person name="Park J.M."/>
            <person name="Kim H.J."/>
            <person name="Choi S.B."/>
            <person name="Bosland P.W."/>
            <person name="Reeves G."/>
            <person name="Jo S.H."/>
            <person name="Lee B.W."/>
            <person name="Cho H.T."/>
            <person name="Choi H.S."/>
            <person name="Lee M.S."/>
            <person name="Yu Y."/>
            <person name="Do Choi Y."/>
            <person name="Park B.S."/>
            <person name="van Deynze A."/>
            <person name="Ashrafi H."/>
            <person name="Hill T."/>
            <person name="Kim W.T."/>
            <person name="Pai H.S."/>
            <person name="Ahn H.K."/>
            <person name="Yeam I."/>
            <person name="Giovannoni J.J."/>
            <person name="Rose J.K."/>
            <person name="Sorensen I."/>
            <person name="Lee S.J."/>
            <person name="Kim R.W."/>
            <person name="Choi I.Y."/>
            <person name="Choi B.S."/>
            <person name="Lim J.S."/>
            <person name="Lee Y.H."/>
            <person name="Choi D."/>
        </authorList>
    </citation>
    <scope>NUCLEOTIDE SEQUENCE [LARGE SCALE GENOMIC DNA]</scope>
    <source>
        <strain evidence="8">cv. CM334</strain>
    </source>
</reference>
<feature type="transmembrane region" description="Helical" evidence="6">
    <location>
        <begin position="30"/>
        <end position="53"/>
    </location>
</feature>
<dbReference type="PANTHER" id="PTHR21659:SF99">
    <property type="entry name" value="OS05G0122700 PROTEIN"/>
    <property type="match status" value="1"/>
</dbReference>
<organism evidence="7 8">
    <name type="scientific">Capsicum annuum</name>
    <name type="common">Capsicum pepper</name>
    <dbReference type="NCBI Taxonomy" id="4072"/>
    <lineage>
        <taxon>Eukaryota</taxon>
        <taxon>Viridiplantae</taxon>
        <taxon>Streptophyta</taxon>
        <taxon>Embryophyta</taxon>
        <taxon>Tracheophyta</taxon>
        <taxon>Spermatophyta</taxon>
        <taxon>Magnoliopsida</taxon>
        <taxon>eudicotyledons</taxon>
        <taxon>Gunneridae</taxon>
        <taxon>Pentapetalae</taxon>
        <taxon>asterids</taxon>
        <taxon>lamiids</taxon>
        <taxon>Solanales</taxon>
        <taxon>Solanaceae</taxon>
        <taxon>Solanoideae</taxon>
        <taxon>Capsiceae</taxon>
        <taxon>Capsicum</taxon>
    </lineage>
</organism>
<dbReference type="Gramene" id="PHT65952">
    <property type="protein sequence ID" value="PHT65952"/>
    <property type="gene ID" value="T459_30377"/>
</dbReference>
<dbReference type="OMA" id="STATFCE"/>
<evidence type="ECO:0000256" key="1">
    <source>
        <dbReference type="ARBA" id="ARBA00004370"/>
    </source>
</evidence>
<evidence type="ECO:0000313" key="7">
    <source>
        <dbReference type="EMBL" id="PHT65952.1"/>
    </source>
</evidence>
<name>A0A1U8ETU2_CAPAN</name>
<dbReference type="PANTHER" id="PTHR21659">
    <property type="entry name" value="HYDROPHOBIC PROTEIN RCI2 LOW TEMPERATURE AND SALT RESPONSIVE PROTEIN LTI6 -RELATED"/>
    <property type="match status" value="1"/>
</dbReference>
<evidence type="ECO:0000256" key="4">
    <source>
        <dbReference type="ARBA" id="ARBA00022989"/>
    </source>
</evidence>
<dbReference type="InterPro" id="IPR000612">
    <property type="entry name" value="PMP3"/>
</dbReference>
<feature type="transmembrane region" description="Helical" evidence="6">
    <location>
        <begin position="6"/>
        <end position="23"/>
    </location>
</feature>
<dbReference type="GO" id="GO:0016020">
    <property type="term" value="C:membrane"/>
    <property type="evidence" value="ECO:0007669"/>
    <property type="project" value="UniProtKB-SubCell"/>
</dbReference>
<comment type="subcellular location">
    <subcellularLocation>
        <location evidence="1">Membrane</location>
    </subcellularLocation>
</comment>
<keyword evidence="5 6" id="KW-0472">Membrane</keyword>
<evidence type="ECO:0000313" key="8">
    <source>
        <dbReference type="Proteomes" id="UP000222542"/>
    </source>
</evidence>
<comment type="caution">
    <text evidence="7">The sequence shown here is derived from an EMBL/GenBank/DDBJ whole genome shotgun (WGS) entry which is preliminary data.</text>
</comment>
<sequence>MGSETFLEVILAIILPPVGVFLRCGCGVEFWICVLLTILGYIPGIIYALYVLVG</sequence>
<evidence type="ECO:0000256" key="3">
    <source>
        <dbReference type="ARBA" id="ARBA00022692"/>
    </source>
</evidence>
<dbReference type="SMR" id="A0A1U8ETU2"/>
<dbReference type="EMBL" id="AYRZ02000012">
    <property type="protein sequence ID" value="PHT65952.1"/>
    <property type="molecule type" value="Genomic_DNA"/>
</dbReference>
<evidence type="ECO:0000256" key="6">
    <source>
        <dbReference type="SAM" id="Phobius"/>
    </source>
</evidence>
<keyword evidence="3 6" id="KW-0812">Transmembrane</keyword>
<dbReference type="Proteomes" id="UP000222542">
    <property type="component" value="Unassembled WGS sequence"/>
</dbReference>
<evidence type="ECO:0000256" key="5">
    <source>
        <dbReference type="ARBA" id="ARBA00023136"/>
    </source>
</evidence>
<keyword evidence="4 6" id="KW-1133">Transmembrane helix</keyword>
<dbReference type="KEGG" id="cann:107849760"/>
<gene>
    <name evidence="7" type="ORF">T459_30377</name>
</gene>
<keyword evidence="8" id="KW-1185">Reference proteome</keyword>
<proteinExistence type="inferred from homology"/>
<accession>A0A1U8ETU2</accession>